<protein>
    <recommendedName>
        <fullName evidence="4">Capsular polysaccharide biosynthesis protein CpsC</fullName>
    </recommendedName>
</protein>
<dbReference type="EMBL" id="CP014160">
    <property type="protein sequence ID" value="AMB94505.1"/>
    <property type="molecule type" value="Genomic_DNA"/>
</dbReference>
<evidence type="ECO:0000313" key="17">
    <source>
        <dbReference type="EMBL" id="PKZ23499.1"/>
    </source>
</evidence>
<evidence type="ECO:0000256" key="1">
    <source>
        <dbReference type="ARBA" id="ARBA00004651"/>
    </source>
</evidence>
<evidence type="ECO:0000256" key="12">
    <source>
        <dbReference type="SAM" id="MobiDB-lite"/>
    </source>
</evidence>
<sequence length="255" mass="27848">METTEEISLVELFHILRQGLGRIIVTTVAGLAVAAVLTFVVMTPKYQSTTDLVVNDTNSNSEQVDQSTLQANLTLLNTYQSIIKKPVVLEKVIEETGVDLSVQELNDMISVQNDNNSLVFSVTVQSTSPKVSATLANSIAKHFSEEVKRIMNVNNVSILTVAEPAQGPVSPKPILNLLIGAIIGGAIGVIWQLIRYATDRTVKDEAFFDEIGLPVLGLIPEISEKEVAESRLKSISSQKTSEARRTFRRRKGGED</sequence>
<evidence type="ECO:0000259" key="15">
    <source>
        <dbReference type="Pfam" id="PF13807"/>
    </source>
</evidence>
<gene>
    <name evidence="16" type="ORF">AWM72_06960</name>
    <name evidence="17" type="ORF">CYJ28_02795</name>
</gene>
<evidence type="ECO:0000256" key="11">
    <source>
        <dbReference type="ARBA" id="ARBA00045736"/>
    </source>
</evidence>
<comment type="pathway">
    <text evidence="2">Capsule biogenesis; capsule polysaccharide biosynthesis.</text>
</comment>
<dbReference type="KEGG" id="asan:AWM72_06960"/>
<comment type="subcellular location">
    <subcellularLocation>
        <location evidence="1">Cell membrane</location>
        <topology evidence="1">Multi-pass membrane protein</topology>
    </subcellularLocation>
</comment>
<dbReference type="EMBL" id="PKGY01000001">
    <property type="protein sequence ID" value="PKZ23499.1"/>
    <property type="molecule type" value="Genomic_DNA"/>
</dbReference>
<feature type="transmembrane region" description="Helical" evidence="13">
    <location>
        <begin position="174"/>
        <end position="194"/>
    </location>
</feature>
<evidence type="ECO:0000256" key="9">
    <source>
        <dbReference type="ARBA" id="ARBA00023136"/>
    </source>
</evidence>
<evidence type="ECO:0000256" key="4">
    <source>
        <dbReference type="ARBA" id="ARBA00020739"/>
    </source>
</evidence>
<evidence type="ECO:0000256" key="10">
    <source>
        <dbReference type="ARBA" id="ARBA00023169"/>
    </source>
</evidence>
<feature type="compositionally biased region" description="Basic residues" evidence="12">
    <location>
        <begin position="246"/>
        <end position="255"/>
    </location>
</feature>
<dbReference type="InterPro" id="IPR032807">
    <property type="entry name" value="GNVR"/>
</dbReference>
<evidence type="ECO:0000313" key="18">
    <source>
        <dbReference type="Proteomes" id="UP000069912"/>
    </source>
</evidence>
<keyword evidence="7" id="KW-0972">Capsule biogenesis/degradation</keyword>
<dbReference type="AlphaFoldDB" id="A0A0X8FBW8"/>
<organism evidence="16 18">
    <name type="scientific">Aerococcus sanguinicola</name>
    <dbReference type="NCBI Taxonomy" id="119206"/>
    <lineage>
        <taxon>Bacteria</taxon>
        <taxon>Bacillati</taxon>
        <taxon>Bacillota</taxon>
        <taxon>Bacilli</taxon>
        <taxon>Lactobacillales</taxon>
        <taxon>Aerococcaceae</taxon>
        <taxon>Aerococcus</taxon>
    </lineage>
</organism>
<evidence type="ECO:0000256" key="13">
    <source>
        <dbReference type="SAM" id="Phobius"/>
    </source>
</evidence>
<evidence type="ECO:0000313" key="19">
    <source>
        <dbReference type="Proteomes" id="UP000234239"/>
    </source>
</evidence>
<dbReference type="Pfam" id="PF13807">
    <property type="entry name" value="GNVR"/>
    <property type="match status" value="1"/>
</dbReference>
<keyword evidence="5" id="KW-1003">Cell membrane</keyword>
<comment type="similarity">
    <text evidence="3">Belongs to the CpsC/CapA family.</text>
</comment>
<reference evidence="16 18" key="1">
    <citation type="journal article" date="2016" name="Genome Announc.">
        <title>Complete Genome Sequences of Aerococcus christensenii CCUG 28831T, Aerococcus sanguinicola CCUG 43001T, Aerococcus urinae CCUG 36881T, Aerococcus urinaeequi CCUG 28094T, Aerococcus urinaehominis CCUG 42038 BT, and Aerococcus viridans CCUG 4311T.</title>
        <authorList>
            <person name="Carkaci D."/>
            <person name="Dargis R."/>
            <person name="Nielsen X.C."/>
            <person name="Skovgaard O."/>
            <person name="Fuursted K."/>
            <person name="Christensen J.J."/>
        </authorList>
    </citation>
    <scope>NUCLEOTIDE SEQUENCE [LARGE SCALE GENOMIC DNA]</scope>
    <source>
        <strain evidence="16 18">CCUG43001</strain>
    </source>
</reference>
<dbReference type="GO" id="GO:0000271">
    <property type="term" value="P:polysaccharide biosynthetic process"/>
    <property type="evidence" value="ECO:0007669"/>
    <property type="project" value="UniProtKB-KW"/>
</dbReference>
<keyword evidence="6 13" id="KW-0812">Transmembrane</keyword>
<name>A0A0X8FBW8_9LACT</name>
<evidence type="ECO:0000259" key="14">
    <source>
        <dbReference type="Pfam" id="PF02706"/>
    </source>
</evidence>
<keyword evidence="18" id="KW-1185">Reference proteome</keyword>
<dbReference type="Pfam" id="PF02706">
    <property type="entry name" value="Wzz"/>
    <property type="match status" value="1"/>
</dbReference>
<evidence type="ECO:0000256" key="7">
    <source>
        <dbReference type="ARBA" id="ARBA00022903"/>
    </source>
</evidence>
<feature type="region of interest" description="Disordered" evidence="12">
    <location>
        <begin position="233"/>
        <end position="255"/>
    </location>
</feature>
<dbReference type="PANTHER" id="PTHR32309">
    <property type="entry name" value="TYROSINE-PROTEIN KINASE"/>
    <property type="match status" value="1"/>
</dbReference>
<keyword evidence="8 13" id="KW-1133">Transmembrane helix</keyword>
<dbReference type="Proteomes" id="UP000069912">
    <property type="component" value="Chromosome"/>
</dbReference>
<evidence type="ECO:0000256" key="8">
    <source>
        <dbReference type="ARBA" id="ARBA00022989"/>
    </source>
</evidence>
<feature type="domain" description="Tyrosine-protein kinase G-rich" evidence="15">
    <location>
        <begin position="144"/>
        <end position="196"/>
    </location>
</feature>
<dbReference type="GeneID" id="92903804"/>
<evidence type="ECO:0000256" key="3">
    <source>
        <dbReference type="ARBA" id="ARBA00006683"/>
    </source>
</evidence>
<feature type="transmembrane region" description="Helical" evidence="13">
    <location>
        <begin position="20"/>
        <end position="42"/>
    </location>
</feature>
<keyword evidence="10" id="KW-0270">Exopolysaccharide synthesis</keyword>
<evidence type="ECO:0000256" key="2">
    <source>
        <dbReference type="ARBA" id="ARBA00005132"/>
    </source>
</evidence>
<reference evidence="18" key="2">
    <citation type="submission" date="2016-01" db="EMBL/GenBank/DDBJ databases">
        <title>Six Aerococcus type strain genome sequencing and assembly using PacBio and Illumina Hiseq.</title>
        <authorList>
            <person name="Carkaci D."/>
            <person name="Dargis R."/>
            <person name="Nielsen X.C."/>
            <person name="Skovgaard O."/>
            <person name="Fuursted K."/>
            <person name="Christensen J.J."/>
        </authorList>
    </citation>
    <scope>NUCLEOTIDE SEQUENCE [LARGE SCALE GENOMIC DNA]</scope>
    <source>
        <strain evidence="18">CCUG43001</strain>
    </source>
</reference>
<dbReference type="RefSeq" id="WP_067975333.1">
    <property type="nucleotide sequence ID" value="NZ_CAJHKM010000002.1"/>
</dbReference>
<comment type="function">
    <text evidence="11">Required for CpsD phosphorylation. Involved in the regulation of capsular polysaccharide biosynthesis. May be part of a complex that directs the coordinated polymerization and export to the cell surface of the capsular polysaccharide.</text>
</comment>
<dbReference type="GO" id="GO:0004713">
    <property type="term" value="F:protein tyrosine kinase activity"/>
    <property type="evidence" value="ECO:0007669"/>
    <property type="project" value="TreeGrafter"/>
</dbReference>
<keyword evidence="9 13" id="KW-0472">Membrane</keyword>
<dbReference type="GO" id="GO:0005886">
    <property type="term" value="C:plasma membrane"/>
    <property type="evidence" value="ECO:0007669"/>
    <property type="project" value="UniProtKB-SubCell"/>
</dbReference>
<feature type="domain" description="Polysaccharide chain length determinant N-terminal" evidence="14">
    <location>
        <begin position="5"/>
        <end position="95"/>
    </location>
</feature>
<dbReference type="InterPro" id="IPR050445">
    <property type="entry name" value="Bact_polysacc_biosynth/exp"/>
</dbReference>
<evidence type="ECO:0000256" key="6">
    <source>
        <dbReference type="ARBA" id="ARBA00022692"/>
    </source>
</evidence>
<accession>A0A0X8FBW8</accession>
<dbReference type="PANTHER" id="PTHR32309:SF13">
    <property type="entry name" value="FERRIC ENTEROBACTIN TRANSPORT PROTEIN FEPE"/>
    <property type="match status" value="1"/>
</dbReference>
<proteinExistence type="inferred from homology"/>
<dbReference type="InterPro" id="IPR003856">
    <property type="entry name" value="LPS_length_determ_N"/>
</dbReference>
<evidence type="ECO:0000256" key="5">
    <source>
        <dbReference type="ARBA" id="ARBA00022475"/>
    </source>
</evidence>
<dbReference type="OrthoDB" id="2360475at2"/>
<evidence type="ECO:0000313" key="16">
    <source>
        <dbReference type="EMBL" id="AMB94505.1"/>
    </source>
</evidence>
<dbReference type="Proteomes" id="UP000234239">
    <property type="component" value="Unassembled WGS sequence"/>
</dbReference>
<reference evidence="17 19" key="3">
    <citation type="submission" date="2017-12" db="EMBL/GenBank/DDBJ databases">
        <title>Phylogenetic diversity of female urinary microbiome.</title>
        <authorList>
            <person name="Thomas-White K."/>
            <person name="Wolfe A.J."/>
        </authorList>
    </citation>
    <scope>NUCLEOTIDE SEQUENCE [LARGE SCALE GENOMIC DNA]</scope>
    <source>
        <strain evidence="17 19">UMB0139</strain>
    </source>
</reference>